<evidence type="ECO:0000259" key="5">
    <source>
        <dbReference type="Pfam" id="PF01497"/>
    </source>
</evidence>
<sequence length="418" mass="45472">MREEPTGRDGPTRRRYLRLGGAVVGGSLLAGCTGGNDAGSTAASATDTATTAETEADSEASEGESETESTAAGESYSVSMAPMGEVAFDAVPETVFTRLTHLAGMAFALGRGNSVNAMHAPNYYDGVWNQFTPRLDGVELDWSGLYSSWTPSKEKLYELDSDVHLADPASVFAEDNWGMDDIEEIAENVAPWFGNAYSARHQEPPEEWADRYEYYGLWEMFERVAQVFDAGPQYDALAEVHAGLLDTIESDLPPEGERPSVVMAMPNDFEQIYVYKVTNPGLLTAHTRPLKPVEALGDGVSSGDAIDIEGLLEADPDVILGNGGMAPGTDMAEVRQNLEDDPVAGQLSAVQNGRVYAQAARYQGPILNLFQLEMTAKQLYPDRFGEWPTYTEGPYPELPEDERLFDRQRVADAVNGEV</sequence>
<keyword evidence="7" id="KW-1185">Reference proteome</keyword>
<reference evidence="6 7" key="1">
    <citation type="submission" date="2022-06" db="EMBL/GenBank/DDBJ databases">
        <title>Halogeometricum sp. a new haloarchaeum isolate from saline soil.</title>
        <authorList>
            <person name="Strakova D."/>
            <person name="Galisteo C."/>
            <person name="Sanchez-Porro C."/>
            <person name="Ventosa A."/>
        </authorList>
    </citation>
    <scope>NUCLEOTIDE SEQUENCE [LARGE SCALE GENOMIC DNA]</scope>
    <source>
        <strain evidence="7">S3BR25-2</strain>
    </source>
</reference>
<dbReference type="SUPFAM" id="SSF53807">
    <property type="entry name" value="Helical backbone' metal receptor"/>
    <property type="match status" value="1"/>
</dbReference>
<dbReference type="RefSeq" id="WP_310928871.1">
    <property type="nucleotide sequence ID" value="NZ_JAMQOQ010000003.1"/>
</dbReference>
<evidence type="ECO:0000256" key="4">
    <source>
        <dbReference type="SAM" id="MobiDB-lite"/>
    </source>
</evidence>
<dbReference type="PANTHER" id="PTHR30532:SF1">
    <property type="entry name" value="IRON(3+)-HYDROXAMATE-BINDING PROTEIN FHUD"/>
    <property type="match status" value="1"/>
</dbReference>
<comment type="subcellular location">
    <subcellularLocation>
        <location evidence="1">Cell envelope</location>
    </subcellularLocation>
</comment>
<dbReference type="InterPro" id="IPR006311">
    <property type="entry name" value="TAT_signal"/>
</dbReference>
<protein>
    <submittedName>
        <fullName evidence="6">ABC transporter substrate-binding protein</fullName>
    </submittedName>
</protein>
<accession>A0ABU2G2K8</accession>
<dbReference type="Pfam" id="PF01497">
    <property type="entry name" value="Peripla_BP_2"/>
    <property type="match status" value="1"/>
</dbReference>
<dbReference type="EMBL" id="JAMQOQ010000003">
    <property type="protein sequence ID" value="MDS0295020.1"/>
    <property type="molecule type" value="Genomic_DNA"/>
</dbReference>
<dbReference type="PANTHER" id="PTHR30532">
    <property type="entry name" value="IRON III DICITRATE-BINDING PERIPLASMIC PROTEIN"/>
    <property type="match status" value="1"/>
</dbReference>
<feature type="compositionally biased region" description="Acidic residues" evidence="4">
    <location>
        <begin position="54"/>
        <end position="67"/>
    </location>
</feature>
<name>A0ABU2G2K8_9EURY</name>
<dbReference type="InterPro" id="IPR051313">
    <property type="entry name" value="Bact_iron-sidero_bind"/>
</dbReference>
<dbReference type="InterPro" id="IPR002491">
    <property type="entry name" value="ABC_transptr_periplasmic_BD"/>
</dbReference>
<evidence type="ECO:0000313" key="7">
    <source>
        <dbReference type="Proteomes" id="UP001254813"/>
    </source>
</evidence>
<keyword evidence="2" id="KW-0813">Transport</keyword>
<dbReference type="Proteomes" id="UP001254813">
    <property type="component" value="Unassembled WGS sequence"/>
</dbReference>
<proteinExistence type="predicted"/>
<evidence type="ECO:0000256" key="2">
    <source>
        <dbReference type="ARBA" id="ARBA00022448"/>
    </source>
</evidence>
<evidence type="ECO:0000313" key="6">
    <source>
        <dbReference type="EMBL" id="MDS0295020.1"/>
    </source>
</evidence>
<feature type="region of interest" description="Disordered" evidence="4">
    <location>
        <begin position="34"/>
        <end position="73"/>
    </location>
</feature>
<keyword evidence="3" id="KW-0732">Signal</keyword>
<evidence type="ECO:0000256" key="3">
    <source>
        <dbReference type="ARBA" id="ARBA00022729"/>
    </source>
</evidence>
<comment type="caution">
    <text evidence="6">The sequence shown here is derived from an EMBL/GenBank/DDBJ whole genome shotgun (WGS) entry which is preliminary data.</text>
</comment>
<organism evidence="6 7">
    <name type="scientific">Halogeometricum luteum</name>
    <dbReference type="NCBI Taxonomy" id="2950537"/>
    <lineage>
        <taxon>Archaea</taxon>
        <taxon>Methanobacteriati</taxon>
        <taxon>Methanobacteriota</taxon>
        <taxon>Stenosarchaea group</taxon>
        <taxon>Halobacteria</taxon>
        <taxon>Halobacteriales</taxon>
        <taxon>Haloferacaceae</taxon>
        <taxon>Halogeometricum</taxon>
    </lineage>
</organism>
<feature type="domain" description="Fe/B12 periplasmic-binding" evidence="5">
    <location>
        <begin position="209"/>
        <end position="357"/>
    </location>
</feature>
<dbReference type="PROSITE" id="PS51318">
    <property type="entry name" value="TAT"/>
    <property type="match status" value="1"/>
</dbReference>
<evidence type="ECO:0000256" key="1">
    <source>
        <dbReference type="ARBA" id="ARBA00004196"/>
    </source>
</evidence>
<dbReference type="PROSITE" id="PS51257">
    <property type="entry name" value="PROKAR_LIPOPROTEIN"/>
    <property type="match status" value="1"/>
</dbReference>
<feature type="compositionally biased region" description="Low complexity" evidence="4">
    <location>
        <begin position="38"/>
        <end position="53"/>
    </location>
</feature>
<gene>
    <name evidence="6" type="ORF">NDI79_12640</name>
</gene>
<dbReference type="Gene3D" id="3.40.50.1980">
    <property type="entry name" value="Nitrogenase molybdenum iron protein domain"/>
    <property type="match status" value="2"/>
</dbReference>